<keyword evidence="10" id="KW-0378">Hydrolase</keyword>
<keyword evidence="21" id="KW-1185">Reference proteome</keyword>
<evidence type="ECO:0000256" key="6">
    <source>
        <dbReference type="ARBA" id="ARBA00022554"/>
    </source>
</evidence>
<comment type="subcellular location">
    <subcellularLocation>
        <location evidence="2">Cytoplasm</location>
    </subcellularLocation>
    <subcellularLocation>
        <location evidence="1">Vacuole lumen</location>
    </subcellularLocation>
</comment>
<dbReference type="EMBL" id="ML995908">
    <property type="protein sequence ID" value="KAF2764834.1"/>
    <property type="molecule type" value="Genomic_DNA"/>
</dbReference>
<evidence type="ECO:0000256" key="5">
    <source>
        <dbReference type="ARBA" id="ARBA00022490"/>
    </source>
</evidence>
<keyword evidence="12" id="KW-0325">Glycoprotein</keyword>
<evidence type="ECO:0000256" key="4">
    <source>
        <dbReference type="ARBA" id="ARBA00012571"/>
    </source>
</evidence>
<dbReference type="OrthoDB" id="435754at2759"/>
<evidence type="ECO:0000256" key="8">
    <source>
        <dbReference type="ARBA" id="ARBA00022729"/>
    </source>
</evidence>
<keyword evidence="8" id="KW-0732">Signal</keyword>
<dbReference type="SUPFAM" id="SSF55895">
    <property type="entry name" value="Ribonuclease Rh-like"/>
    <property type="match status" value="1"/>
</dbReference>
<comment type="function">
    <text evidence="14">Rnase which modulates cell survival under stress conditions. Released from the vacuole to the cytoplasm during stress to promote tRNA and rRNA cleavage and to activate separately a downstream pathway that promotes cell death. Involved in cell size, vacuolar morphology and growth at high temperatures and high salt concentration.</text>
</comment>
<dbReference type="GO" id="GO:0006401">
    <property type="term" value="P:RNA catabolic process"/>
    <property type="evidence" value="ECO:0007669"/>
    <property type="project" value="TreeGrafter"/>
</dbReference>
<feature type="active site" evidence="16">
    <location>
        <position position="93"/>
    </location>
</feature>
<evidence type="ECO:0000256" key="2">
    <source>
        <dbReference type="ARBA" id="ARBA00004496"/>
    </source>
</evidence>
<evidence type="ECO:0000256" key="14">
    <source>
        <dbReference type="ARBA" id="ARBA00025494"/>
    </source>
</evidence>
<dbReference type="PROSITE" id="PS00531">
    <property type="entry name" value="RNASE_T2_2"/>
    <property type="match status" value="1"/>
</dbReference>
<evidence type="ECO:0000313" key="21">
    <source>
        <dbReference type="Proteomes" id="UP000799436"/>
    </source>
</evidence>
<dbReference type="FunFam" id="3.90.730.10:FF:000004">
    <property type="entry name" value="Ribonuclease T2-like"/>
    <property type="match status" value="1"/>
</dbReference>
<protein>
    <recommendedName>
        <fullName evidence="15">Ribonuclease T2-like</fullName>
        <ecNumber evidence="4">4.6.1.19</ecNumber>
    </recommendedName>
</protein>
<dbReference type="InterPro" id="IPR033130">
    <property type="entry name" value="RNase_T2_His_AS_2"/>
</dbReference>
<evidence type="ECO:0000256" key="18">
    <source>
        <dbReference type="SAM" id="MobiDB-lite"/>
    </source>
</evidence>
<dbReference type="Pfam" id="PF00445">
    <property type="entry name" value="Ribonuclease_T2"/>
    <property type="match status" value="1"/>
</dbReference>
<dbReference type="PANTHER" id="PTHR11240">
    <property type="entry name" value="RIBONUCLEASE T2"/>
    <property type="match status" value="1"/>
</dbReference>
<accession>A0A6G1KXR0</accession>
<evidence type="ECO:0000256" key="9">
    <source>
        <dbReference type="ARBA" id="ARBA00022759"/>
    </source>
</evidence>
<dbReference type="InterPro" id="IPR057328">
    <property type="entry name" value="RNaseT2L_C"/>
</dbReference>
<dbReference type="EC" id="4.6.1.19" evidence="4"/>
<dbReference type="AlphaFoldDB" id="A0A6G1KXR0"/>
<dbReference type="GO" id="GO:0003723">
    <property type="term" value="F:RNA binding"/>
    <property type="evidence" value="ECO:0007669"/>
    <property type="project" value="InterPro"/>
</dbReference>
<evidence type="ECO:0000313" key="20">
    <source>
        <dbReference type="EMBL" id="KAF2764834.1"/>
    </source>
</evidence>
<evidence type="ECO:0000256" key="10">
    <source>
        <dbReference type="ARBA" id="ARBA00022801"/>
    </source>
</evidence>
<evidence type="ECO:0000256" key="12">
    <source>
        <dbReference type="ARBA" id="ARBA00023180"/>
    </source>
</evidence>
<reference evidence="20" key="1">
    <citation type="journal article" date="2020" name="Stud. Mycol.">
        <title>101 Dothideomycetes genomes: a test case for predicting lifestyles and emergence of pathogens.</title>
        <authorList>
            <person name="Haridas S."/>
            <person name="Albert R."/>
            <person name="Binder M."/>
            <person name="Bloem J."/>
            <person name="Labutti K."/>
            <person name="Salamov A."/>
            <person name="Andreopoulos B."/>
            <person name="Baker S."/>
            <person name="Barry K."/>
            <person name="Bills G."/>
            <person name="Bluhm B."/>
            <person name="Cannon C."/>
            <person name="Castanera R."/>
            <person name="Culley D."/>
            <person name="Daum C."/>
            <person name="Ezra D."/>
            <person name="Gonzalez J."/>
            <person name="Henrissat B."/>
            <person name="Kuo A."/>
            <person name="Liang C."/>
            <person name="Lipzen A."/>
            <person name="Lutzoni F."/>
            <person name="Magnuson J."/>
            <person name="Mondo S."/>
            <person name="Nolan M."/>
            <person name="Ohm R."/>
            <person name="Pangilinan J."/>
            <person name="Park H.-J."/>
            <person name="Ramirez L."/>
            <person name="Alfaro M."/>
            <person name="Sun H."/>
            <person name="Tritt A."/>
            <person name="Yoshinaga Y."/>
            <person name="Zwiers L.-H."/>
            <person name="Turgeon B."/>
            <person name="Goodwin S."/>
            <person name="Spatafora J."/>
            <person name="Crous P."/>
            <person name="Grigoriev I."/>
        </authorList>
    </citation>
    <scope>NUCLEOTIDE SEQUENCE</scope>
    <source>
        <strain evidence="20">CBS 116005</strain>
    </source>
</reference>
<proteinExistence type="inferred from homology"/>
<dbReference type="GO" id="GO:0005775">
    <property type="term" value="C:vacuolar lumen"/>
    <property type="evidence" value="ECO:0007669"/>
    <property type="project" value="UniProtKB-SubCell"/>
</dbReference>
<evidence type="ECO:0000256" key="17">
    <source>
        <dbReference type="RuleBase" id="RU004328"/>
    </source>
</evidence>
<dbReference type="PROSITE" id="PS00530">
    <property type="entry name" value="RNASE_T2_1"/>
    <property type="match status" value="1"/>
</dbReference>
<keyword evidence="7" id="KW-0540">Nuclease</keyword>
<feature type="active site" evidence="16">
    <location>
        <position position="155"/>
    </location>
</feature>
<dbReference type="GO" id="GO:0033897">
    <property type="term" value="F:ribonuclease T2 activity"/>
    <property type="evidence" value="ECO:0007669"/>
    <property type="project" value="UniProtKB-EC"/>
</dbReference>
<dbReference type="InterPro" id="IPR001568">
    <property type="entry name" value="RNase_T2-like"/>
</dbReference>
<feature type="domain" description="RNase T2-like C-terminal" evidence="19">
    <location>
        <begin position="299"/>
        <end position="414"/>
    </location>
</feature>
<keyword evidence="13" id="KW-0456">Lyase</keyword>
<evidence type="ECO:0000259" key="19">
    <source>
        <dbReference type="Pfam" id="PF25488"/>
    </source>
</evidence>
<evidence type="ECO:0000256" key="16">
    <source>
        <dbReference type="PIRSR" id="PIRSR633697-1"/>
    </source>
</evidence>
<keyword evidence="6" id="KW-0926">Vacuole</keyword>
<evidence type="ECO:0000256" key="11">
    <source>
        <dbReference type="ARBA" id="ARBA00023157"/>
    </source>
</evidence>
<dbReference type="InterPro" id="IPR018188">
    <property type="entry name" value="RNase_T2_His_AS_1"/>
</dbReference>
<keyword evidence="9" id="KW-0255">Endonuclease</keyword>
<keyword evidence="11" id="KW-1015">Disulfide bond</keyword>
<name>A0A6G1KXR0_9PEZI</name>
<dbReference type="PANTHER" id="PTHR11240:SF22">
    <property type="entry name" value="RIBONUCLEASE T2"/>
    <property type="match status" value="1"/>
</dbReference>
<feature type="active site" evidence="16">
    <location>
        <position position="151"/>
    </location>
</feature>
<comment type="similarity">
    <text evidence="3 17">Belongs to the RNase T2 family.</text>
</comment>
<dbReference type="CDD" id="cd01061">
    <property type="entry name" value="RNase_T2_euk"/>
    <property type="match status" value="1"/>
</dbReference>
<keyword evidence="5" id="KW-0963">Cytoplasm</keyword>
<dbReference type="Proteomes" id="UP000799436">
    <property type="component" value="Unassembled WGS sequence"/>
</dbReference>
<gene>
    <name evidence="20" type="ORF">EJ03DRAFT_13299</name>
</gene>
<evidence type="ECO:0000256" key="13">
    <source>
        <dbReference type="ARBA" id="ARBA00023239"/>
    </source>
</evidence>
<sequence>MAGHVPSFPSRPNLAITASGGVQSLLGLTTDDITLRGPETAASCSRPQLSCHNSSAVEDLCCFNYPGGTLLQTQFWDTHPVTGPADRWVWTIHGLWPDNCDGTYDANCDDARAYKNITAILESFHRHHLVAYMKEYWVSDSGTSEVFWEHEWNKHGTCISTLNPSCYAHYQPAEEVADFFNRSVSLFRSLPTYDFLLAAGITPSNTRTYTSVEIQRALAQAHDGHEVYLGCRSGRLQEVWYFHNVKGSLQHGQFEASDVVGVHSNCPSRGIRYLPKDSGSRPTHTATTTAARPTATGAPFTGPGYLNVLTSGHRLGAIISAGTWYKSGTPATFTATNHGRHFTLASRKGKCAIFHGALTCGPNIRSPTEFSAAGPTLLCDGQDTFHADSVPHGFKQVKIYTDSDHDVSLSIEWEAR</sequence>
<organism evidence="20 21">
    <name type="scientific">Teratosphaeria nubilosa</name>
    <dbReference type="NCBI Taxonomy" id="161662"/>
    <lineage>
        <taxon>Eukaryota</taxon>
        <taxon>Fungi</taxon>
        <taxon>Dikarya</taxon>
        <taxon>Ascomycota</taxon>
        <taxon>Pezizomycotina</taxon>
        <taxon>Dothideomycetes</taxon>
        <taxon>Dothideomycetidae</taxon>
        <taxon>Mycosphaerellales</taxon>
        <taxon>Teratosphaeriaceae</taxon>
        <taxon>Teratosphaeria</taxon>
    </lineage>
</organism>
<evidence type="ECO:0000256" key="1">
    <source>
        <dbReference type="ARBA" id="ARBA00004410"/>
    </source>
</evidence>
<feature type="region of interest" description="Disordered" evidence="18">
    <location>
        <begin position="272"/>
        <end position="296"/>
    </location>
</feature>
<dbReference type="GO" id="GO:0005576">
    <property type="term" value="C:extracellular region"/>
    <property type="evidence" value="ECO:0007669"/>
    <property type="project" value="TreeGrafter"/>
</dbReference>
<dbReference type="InterPro" id="IPR036430">
    <property type="entry name" value="RNase_T2-like_sf"/>
</dbReference>
<evidence type="ECO:0000256" key="7">
    <source>
        <dbReference type="ARBA" id="ARBA00022722"/>
    </source>
</evidence>
<evidence type="ECO:0000256" key="15">
    <source>
        <dbReference type="ARBA" id="ARBA00071169"/>
    </source>
</evidence>
<feature type="compositionally biased region" description="Low complexity" evidence="18">
    <location>
        <begin position="282"/>
        <end position="296"/>
    </location>
</feature>
<dbReference type="Pfam" id="PF25488">
    <property type="entry name" value="RNaseT2L_C"/>
    <property type="match status" value="1"/>
</dbReference>
<dbReference type="GO" id="GO:0016787">
    <property type="term" value="F:hydrolase activity"/>
    <property type="evidence" value="ECO:0007669"/>
    <property type="project" value="UniProtKB-KW"/>
</dbReference>
<evidence type="ECO:0000256" key="3">
    <source>
        <dbReference type="ARBA" id="ARBA00007469"/>
    </source>
</evidence>
<dbReference type="Gene3D" id="3.90.730.10">
    <property type="entry name" value="Ribonuclease T2-like"/>
    <property type="match status" value="1"/>
</dbReference>
<dbReference type="InterPro" id="IPR033697">
    <property type="entry name" value="Ribonuclease_T2_eukaryotic"/>
</dbReference>